<evidence type="ECO:0000256" key="2">
    <source>
        <dbReference type="SAM" id="MobiDB-lite"/>
    </source>
</evidence>
<evidence type="ECO:0000256" key="1">
    <source>
        <dbReference type="ARBA" id="ARBA00023125"/>
    </source>
</evidence>
<evidence type="ECO:0000313" key="3">
    <source>
        <dbReference type="EMBL" id="KAK4325152.1"/>
    </source>
</evidence>
<gene>
    <name evidence="3" type="ORF">Pmani_004305</name>
</gene>
<proteinExistence type="predicted"/>
<organism evidence="3 4">
    <name type="scientific">Petrolisthes manimaculis</name>
    <dbReference type="NCBI Taxonomy" id="1843537"/>
    <lineage>
        <taxon>Eukaryota</taxon>
        <taxon>Metazoa</taxon>
        <taxon>Ecdysozoa</taxon>
        <taxon>Arthropoda</taxon>
        <taxon>Crustacea</taxon>
        <taxon>Multicrustacea</taxon>
        <taxon>Malacostraca</taxon>
        <taxon>Eumalacostraca</taxon>
        <taxon>Eucarida</taxon>
        <taxon>Decapoda</taxon>
        <taxon>Pleocyemata</taxon>
        <taxon>Anomura</taxon>
        <taxon>Galatheoidea</taxon>
        <taxon>Porcellanidae</taxon>
        <taxon>Petrolisthes</taxon>
    </lineage>
</organism>
<feature type="compositionally biased region" description="Low complexity" evidence="2">
    <location>
        <begin position="159"/>
        <end position="172"/>
    </location>
</feature>
<keyword evidence="4" id="KW-1185">Reference proteome</keyword>
<dbReference type="SUPFAM" id="SSF47823">
    <property type="entry name" value="lambda integrase-like, N-terminal domain"/>
    <property type="match status" value="1"/>
</dbReference>
<dbReference type="Proteomes" id="UP001292094">
    <property type="component" value="Unassembled WGS sequence"/>
</dbReference>
<reference evidence="3" key="1">
    <citation type="submission" date="2023-11" db="EMBL/GenBank/DDBJ databases">
        <title>Genome assemblies of two species of porcelain crab, Petrolisthes cinctipes and Petrolisthes manimaculis (Anomura: Porcellanidae).</title>
        <authorList>
            <person name="Angst P."/>
        </authorList>
    </citation>
    <scope>NUCLEOTIDE SEQUENCE</scope>
    <source>
        <strain evidence="3">PB745_02</strain>
        <tissue evidence="3">Gill</tissue>
    </source>
</reference>
<dbReference type="GO" id="GO:0003677">
    <property type="term" value="F:DNA binding"/>
    <property type="evidence" value="ECO:0007669"/>
    <property type="project" value="UniProtKB-KW"/>
</dbReference>
<evidence type="ECO:0000313" key="4">
    <source>
        <dbReference type="Proteomes" id="UP001292094"/>
    </source>
</evidence>
<comment type="caution">
    <text evidence="3">The sequence shown here is derived from an EMBL/GenBank/DDBJ whole genome shotgun (WGS) entry which is preliminary data.</text>
</comment>
<dbReference type="EMBL" id="JAWZYT010000298">
    <property type="protein sequence ID" value="KAK4325152.1"/>
    <property type="molecule type" value="Genomic_DNA"/>
</dbReference>
<evidence type="ECO:0008006" key="5">
    <source>
        <dbReference type="Google" id="ProtNLM"/>
    </source>
</evidence>
<keyword evidence="1" id="KW-0238">DNA-binding</keyword>
<dbReference type="InterPro" id="IPR010998">
    <property type="entry name" value="Integrase_recombinase_N"/>
</dbReference>
<name>A0AAE1QH80_9EUCA</name>
<feature type="region of interest" description="Disordered" evidence="2">
    <location>
        <begin position="159"/>
        <end position="190"/>
    </location>
</feature>
<dbReference type="Gene3D" id="1.10.150.130">
    <property type="match status" value="1"/>
</dbReference>
<accession>A0AAE1QH80</accession>
<sequence>MDFLRKGLRRKFSVDSVAVMLEALRPTSRRQYESCWKRFKIFLSAAHKPLSQDTVLSFLTWLSTTGNRAPATITAHVAALADPLWFGAGIQLEERTLSLLKRGIRANITPGQRTTPRWSLHKVLASVETMTQEQGEDEKLMSSLFLLALATGFRASQGTLTLRPSGRTTPTLLRPPPLASWPRTKGQRVS</sequence>
<protein>
    <recommendedName>
        <fullName evidence="5">Core-binding (CB) domain-containing protein</fullName>
    </recommendedName>
</protein>
<dbReference type="AlphaFoldDB" id="A0AAE1QH80"/>